<name>A0ABZ0PDP9_9PROT</name>
<keyword evidence="1" id="KW-0732">Signal</keyword>
<feature type="signal peptide" evidence="1">
    <location>
        <begin position="1"/>
        <end position="18"/>
    </location>
</feature>
<reference evidence="2 3" key="1">
    <citation type="submission" date="2023-11" db="EMBL/GenBank/DDBJ databases">
        <title>Arctic aerobic anoxygenic photoheterotroph Sediminicoccus rosea KRV36 adapts its photosynthesis to long days of polar summer.</title>
        <authorList>
            <person name="Tomasch J."/>
            <person name="Kopejtka K."/>
            <person name="Bily T."/>
            <person name="Gardiner A.T."/>
            <person name="Gardian Z."/>
            <person name="Shivaramu S."/>
            <person name="Koblizek M."/>
            <person name="Engelhardt F."/>
            <person name="Kaftan D."/>
        </authorList>
    </citation>
    <scope>NUCLEOTIDE SEQUENCE [LARGE SCALE GENOMIC DNA]</scope>
    <source>
        <strain evidence="2 3">R-30</strain>
    </source>
</reference>
<dbReference type="EMBL" id="CP137852">
    <property type="protein sequence ID" value="WPB83406.1"/>
    <property type="molecule type" value="Genomic_DNA"/>
</dbReference>
<keyword evidence="3" id="KW-1185">Reference proteome</keyword>
<protein>
    <submittedName>
        <fullName evidence="2">Uncharacterized protein</fullName>
    </submittedName>
</protein>
<evidence type="ECO:0000313" key="3">
    <source>
        <dbReference type="Proteomes" id="UP001305521"/>
    </source>
</evidence>
<organism evidence="2 3">
    <name type="scientific">Sediminicoccus rosea</name>
    <dbReference type="NCBI Taxonomy" id="1225128"/>
    <lineage>
        <taxon>Bacteria</taxon>
        <taxon>Pseudomonadati</taxon>
        <taxon>Pseudomonadota</taxon>
        <taxon>Alphaproteobacteria</taxon>
        <taxon>Acetobacterales</taxon>
        <taxon>Roseomonadaceae</taxon>
        <taxon>Sediminicoccus</taxon>
    </lineage>
</organism>
<evidence type="ECO:0000313" key="2">
    <source>
        <dbReference type="EMBL" id="WPB83406.1"/>
    </source>
</evidence>
<feature type="chain" id="PRO_5045151988" evidence="1">
    <location>
        <begin position="19"/>
        <end position="163"/>
    </location>
</feature>
<gene>
    <name evidence="2" type="ORF">R9Z33_14990</name>
</gene>
<proteinExistence type="predicted"/>
<dbReference type="PROSITE" id="PS51257">
    <property type="entry name" value="PROKAR_LIPOPROTEIN"/>
    <property type="match status" value="1"/>
</dbReference>
<sequence>MRLIPLALVAPLALIGCAADSPAPPATAAAPAAVQPVQPNNRITFPTDAQIAAGQPIRIRPAANFGEYGVLQSLPGAASCGVLQQGRVARTLPVSSPSGPVTPAFSIGGPCPRTDDNRGLAFVQITQAWNLPTGFYLRGPTDECFLPHVGSNAVCVPRTTRGS</sequence>
<dbReference type="RefSeq" id="WP_318647383.1">
    <property type="nucleotide sequence ID" value="NZ_CP137852.1"/>
</dbReference>
<evidence type="ECO:0000256" key="1">
    <source>
        <dbReference type="SAM" id="SignalP"/>
    </source>
</evidence>
<accession>A0ABZ0PDP9</accession>
<dbReference type="Proteomes" id="UP001305521">
    <property type="component" value="Chromosome"/>
</dbReference>